<keyword evidence="5 12" id="KW-0418">Kinase</keyword>
<evidence type="ECO:0000256" key="1">
    <source>
        <dbReference type="ARBA" id="ARBA00012513"/>
    </source>
</evidence>
<dbReference type="InterPro" id="IPR000719">
    <property type="entry name" value="Prot_kinase_dom"/>
</dbReference>
<organism evidence="12 13">
    <name type="scientific">Phormidium tenue FACHB-1050</name>
    <dbReference type="NCBI Taxonomy" id="2692857"/>
    <lineage>
        <taxon>Bacteria</taxon>
        <taxon>Bacillati</taxon>
        <taxon>Cyanobacteriota</taxon>
        <taxon>Cyanophyceae</taxon>
        <taxon>Oscillatoriophycideae</taxon>
        <taxon>Oscillatoriales</taxon>
        <taxon>Oscillatoriaceae</taxon>
        <taxon>Phormidium</taxon>
    </lineage>
</organism>
<dbReference type="GO" id="GO:0016301">
    <property type="term" value="F:kinase activity"/>
    <property type="evidence" value="ECO:0007669"/>
    <property type="project" value="UniProtKB-KW"/>
</dbReference>
<name>A0ABR8CBJ0_9CYAN</name>
<keyword evidence="2" id="KW-0723">Serine/threonine-protein kinase</keyword>
<evidence type="ECO:0000256" key="2">
    <source>
        <dbReference type="ARBA" id="ARBA00022527"/>
    </source>
</evidence>
<comment type="catalytic activity">
    <reaction evidence="8">
        <text>L-seryl-[protein] + ATP = O-phospho-L-seryl-[protein] + ADP + H(+)</text>
        <dbReference type="Rhea" id="RHEA:17989"/>
        <dbReference type="Rhea" id="RHEA-COMP:9863"/>
        <dbReference type="Rhea" id="RHEA-COMP:11604"/>
        <dbReference type="ChEBI" id="CHEBI:15378"/>
        <dbReference type="ChEBI" id="CHEBI:29999"/>
        <dbReference type="ChEBI" id="CHEBI:30616"/>
        <dbReference type="ChEBI" id="CHEBI:83421"/>
        <dbReference type="ChEBI" id="CHEBI:456216"/>
        <dbReference type="EC" id="2.7.11.1"/>
    </reaction>
</comment>
<proteinExistence type="predicted"/>
<dbReference type="InterPro" id="IPR017441">
    <property type="entry name" value="Protein_kinase_ATP_BS"/>
</dbReference>
<dbReference type="PROSITE" id="PS50011">
    <property type="entry name" value="PROTEIN_KINASE_DOM"/>
    <property type="match status" value="1"/>
</dbReference>
<evidence type="ECO:0000256" key="6">
    <source>
        <dbReference type="ARBA" id="ARBA00022840"/>
    </source>
</evidence>
<accession>A0ABR8CBJ0</accession>
<keyword evidence="13" id="KW-1185">Reference proteome</keyword>
<keyword evidence="10" id="KW-0812">Transmembrane</keyword>
<dbReference type="InterPro" id="IPR007569">
    <property type="entry name" value="DUF559"/>
</dbReference>
<evidence type="ECO:0000313" key="12">
    <source>
        <dbReference type="EMBL" id="MBD2316814.1"/>
    </source>
</evidence>
<dbReference type="SUPFAM" id="SSF56112">
    <property type="entry name" value="Protein kinase-like (PK-like)"/>
    <property type="match status" value="1"/>
</dbReference>
<dbReference type="EMBL" id="JACJQY010000009">
    <property type="protein sequence ID" value="MBD2316814.1"/>
    <property type="molecule type" value="Genomic_DNA"/>
</dbReference>
<dbReference type="InterPro" id="IPR011009">
    <property type="entry name" value="Kinase-like_dom_sf"/>
</dbReference>
<comment type="catalytic activity">
    <reaction evidence="7">
        <text>L-threonyl-[protein] + ATP = O-phospho-L-threonyl-[protein] + ADP + H(+)</text>
        <dbReference type="Rhea" id="RHEA:46608"/>
        <dbReference type="Rhea" id="RHEA-COMP:11060"/>
        <dbReference type="Rhea" id="RHEA-COMP:11605"/>
        <dbReference type="ChEBI" id="CHEBI:15378"/>
        <dbReference type="ChEBI" id="CHEBI:30013"/>
        <dbReference type="ChEBI" id="CHEBI:30616"/>
        <dbReference type="ChEBI" id="CHEBI:61977"/>
        <dbReference type="ChEBI" id="CHEBI:456216"/>
        <dbReference type="EC" id="2.7.11.1"/>
    </reaction>
</comment>
<feature type="domain" description="Protein kinase" evidence="11">
    <location>
        <begin position="33"/>
        <end position="294"/>
    </location>
</feature>
<keyword evidence="3" id="KW-0808">Transferase</keyword>
<evidence type="ECO:0000256" key="7">
    <source>
        <dbReference type="ARBA" id="ARBA00047899"/>
    </source>
</evidence>
<evidence type="ECO:0000259" key="11">
    <source>
        <dbReference type="PROSITE" id="PS50011"/>
    </source>
</evidence>
<dbReference type="InterPro" id="IPR054335">
    <property type="entry name" value="DuOB_dom"/>
</dbReference>
<dbReference type="PANTHER" id="PTHR24363:SF0">
    <property type="entry name" value="SERINE_THREONINE KINASE LIKE DOMAIN CONTAINING 1"/>
    <property type="match status" value="1"/>
</dbReference>
<dbReference type="Pfam" id="PF00069">
    <property type="entry name" value="Pkinase"/>
    <property type="match status" value="1"/>
</dbReference>
<evidence type="ECO:0000256" key="4">
    <source>
        <dbReference type="ARBA" id="ARBA00022741"/>
    </source>
</evidence>
<dbReference type="PROSITE" id="PS00107">
    <property type="entry name" value="PROTEIN_KINASE_ATP"/>
    <property type="match status" value="1"/>
</dbReference>
<gene>
    <name evidence="12" type="ORF">H6G05_08135</name>
</gene>
<reference evidence="12 13" key="1">
    <citation type="journal article" date="2020" name="ISME J.">
        <title>Comparative genomics reveals insights into cyanobacterial evolution and habitat adaptation.</title>
        <authorList>
            <person name="Chen M.Y."/>
            <person name="Teng W.K."/>
            <person name="Zhao L."/>
            <person name="Hu C.X."/>
            <person name="Zhou Y.K."/>
            <person name="Han B.P."/>
            <person name="Song L.R."/>
            <person name="Shu W.S."/>
        </authorList>
    </citation>
    <scope>NUCLEOTIDE SEQUENCE [LARGE SCALE GENOMIC DNA]</scope>
    <source>
        <strain evidence="12 13">FACHB-1050</strain>
    </source>
</reference>
<dbReference type="Pfam" id="PF22557">
    <property type="entry name" value="DuOB"/>
    <property type="match status" value="1"/>
</dbReference>
<dbReference type="Gene3D" id="1.10.510.10">
    <property type="entry name" value="Transferase(Phosphotransferase) domain 1"/>
    <property type="match status" value="1"/>
</dbReference>
<evidence type="ECO:0000313" key="13">
    <source>
        <dbReference type="Proteomes" id="UP000618445"/>
    </source>
</evidence>
<evidence type="ECO:0000256" key="3">
    <source>
        <dbReference type="ARBA" id="ARBA00022679"/>
    </source>
</evidence>
<keyword evidence="10" id="KW-1133">Transmembrane helix</keyword>
<keyword evidence="4 9" id="KW-0547">Nucleotide-binding</keyword>
<dbReference type="CDD" id="cd14014">
    <property type="entry name" value="STKc_PknB_like"/>
    <property type="match status" value="1"/>
</dbReference>
<dbReference type="Gene3D" id="3.40.960.10">
    <property type="entry name" value="VSR Endonuclease"/>
    <property type="match status" value="1"/>
</dbReference>
<comment type="caution">
    <text evidence="12">The sequence shown here is derived from an EMBL/GenBank/DDBJ whole genome shotgun (WGS) entry which is preliminary data.</text>
</comment>
<dbReference type="RefSeq" id="WP_190577691.1">
    <property type="nucleotide sequence ID" value="NZ_CAWPQU010000089.1"/>
</dbReference>
<evidence type="ECO:0000256" key="5">
    <source>
        <dbReference type="ARBA" id="ARBA00022777"/>
    </source>
</evidence>
<evidence type="ECO:0000256" key="9">
    <source>
        <dbReference type="PROSITE-ProRule" id="PRU10141"/>
    </source>
</evidence>
<dbReference type="PANTHER" id="PTHR24363">
    <property type="entry name" value="SERINE/THREONINE PROTEIN KINASE"/>
    <property type="match status" value="1"/>
</dbReference>
<sequence length="866" mass="97843">MINCLCLACDRLNPITTKFCTQCGAKLQIQERYRALKVIGQGGFGKTFLAQDESKPSQPRCVIKQFAFETINPNASQGTLDVAVRLFEQEAKRLDDLGKHPQIPELLSFTIHEGKQYLIQEFIDGETLEQELARVGAFSEQQVRDVLVEVLQILEFVHGKSVIHRDISPDNIIRRRSDQKLVLVDFGAAKHATATLLAKTGTGIGKPSYGAPEQMLGKSVFQSDLFGLGVTCLHLLTNVEPFTLYDVLENEYQWQQFLHGRTVSDNFGKLLDRLTAYRVKERPTSATEILQELGIRQVVSITGNTSGFYSFKASELKTQNRVSISTTPNQQTAKTISSNNLGTRQIICLENSWKETERCISGIDIKTGKWVRPVCDDLYPEDGRVSREIRLIQGREPELLDILEIPLANTGKDFGFQSENISISSGKWKLLGKASPSDLLAYYKDFPYILHNSLKYVSPSEIKALPAEKRHTVQLVQPKKFSVFSSGNSNRKWKGSIELANGQTSENMTITDPVFIKKLDEGYLPNENCLVVVSLNMPWAAPDWKGEKRCWKLIASVIDLTNNKSSPKSSPNPINATPTIKQTIPKWLKIGSFVSIPDYAQGIGQIIDMDDQRLIARFDGYSIPIQVTDWQKILQDGRIFSVVQTKVNQSNNIPAKNNRVSSISSTVNSNQTILQKENYRIYPATRPNAGHIPTVKFWNHIFPSILLVSIDIFVGSNFIVYVAALWIGVWIRHKLFYKKFSMSIVCRAKGWQISKGREIKINSHLIGAGEDELYNKILNSELEVLRQVKIDKYYKADFICFNHESKKLCVVEVDGHQHFNDQEQIDKDNLRMSQIANLGVPTIRFFNEYAKKNPMVCTKLIADLLK</sequence>
<feature type="binding site" evidence="9">
    <location>
        <position position="64"/>
    </location>
    <ligand>
        <name>ATP</name>
        <dbReference type="ChEBI" id="CHEBI:30616"/>
    </ligand>
</feature>
<dbReference type="Pfam" id="PF04480">
    <property type="entry name" value="DUF559"/>
    <property type="match status" value="1"/>
</dbReference>
<feature type="transmembrane region" description="Helical" evidence="10">
    <location>
        <begin position="705"/>
        <end position="731"/>
    </location>
</feature>
<keyword evidence="10" id="KW-0472">Membrane</keyword>
<evidence type="ECO:0000256" key="10">
    <source>
        <dbReference type="SAM" id="Phobius"/>
    </source>
</evidence>
<dbReference type="Proteomes" id="UP000618445">
    <property type="component" value="Unassembled WGS sequence"/>
</dbReference>
<dbReference type="EC" id="2.7.11.1" evidence="1"/>
<protein>
    <recommendedName>
        <fullName evidence="1">non-specific serine/threonine protein kinase</fullName>
        <ecNumber evidence="1">2.7.11.1</ecNumber>
    </recommendedName>
</protein>
<evidence type="ECO:0000256" key="8">
    <source>
        <dbReference type="ARBA" id="ARBA00048679"/>
    </source>
</evidence>
<keyword evidence="6 9" id="KW-0067">ATP-binding</keyword>